<gene>
    <name evidence="3" type="ORF">POJ06DRAFT_247662</name>
</gene>
<proteinExistence type="inferred from homology"/>
<dbReference type="Pfam" id="PF00106">
    <property type="entry name" value="adh_short"/>
    <property type="match status" value="1"/>
</dbReference>
<reference evidence="3" key="1">
    <citation type="submission" date="2023-03" db="EMBL/GenBank/DDBJ databases">
        <title>Near-Complete genome sequence of Lipomyces tetrasporous NRRL Y-64009, an oleaginous yeast capable of growing on lignocellulosic hydrolysates.</title>
        <authorList>
            <consortium name="Lawrence Berkeley National Laboratory"/>
            <person name="Jagtap S.S."/>
            <person name="Liu J.-J."/>
            <person name="Walukiewicz H.E."/>
            <person name="Pangilinan J."/>
            <person name="Lipzen A."/>
            <person name="Ahrendt S."/>
            <person name="Koriabine M."/>
            <person name="Cobaugh K."/>
            <person name="Salamov A."/>
            <person name="Yoshinaga Y."/>
            <person name="Ng V."/>
            <person name="Daum C."/>
            <person name="Grigoriev I.V."/>
            <person name="Slininger P.J."/>
            <person name="Dien B.S."/>
            <person name="Jin Y.-S."/>
            <person name="Rao C.V."/>
        </authorList>
    </citation>
    <scope>NUCLEOTIDE SEQUENCE</scope>
    <source>
        <strain evidence="3">NRRL Y-64009</strain>
    </source>
</reference>
<comment type="similarity">
    <text evidence="1">Belongs to the short-chain dehydrogenases/reductases (SDR) family.</text>
</comment>
<dbReference type="PANTHER" id="PTHR43008:SF4">
    <property type="entry name" value="CHAIN DEHYDROGENASE, PUTATIVE (AFU_ORTHOLOGUE AFUA_4G08710)-RELATED"/>
    <property type="match status" value="1"/>
</dbReference>
<evidence type="ECO:0000313" key="3">
    <source>
        <dbReference type="EMBL" id="KAJ8101704.1"/>
    </source>
</evidence>
<sequence length="138" mass="14792">MATTSVENPSAKLDSLSAAGGKRSVFDMFRLDGRVAVITSGARGLGYSMAEGLCAAGLSGIAVLDVQSDLGERACERLHSEYGVNARFYRLDVRDEVLTQDAMNFAIRDVGRIGILILSAGVADIVEAEKYSPENFRE</sequence>
<dbReference type="Gene3D" id="3.40.50.720">
    <property type="entry name" value="NAD(P)-binding Rossmann-like Domain"/>
    <property type="match status" value="1"/>
</dbReference>
<dbReference type="RefSeq" id="XP_056045154.1">
    <property type="nucleotide sequence ID" value="XM_056186925.1"/>
</dbReference>
<organism evidence="3 4">
    <name type="scientific">Lipomyces tetrasporus</name>
    <dbReference type="NCBI Taxonomy" id="54092"/>
    <lineage>
        <taxon>Eukaryota</taxon>
        <taxon>Fungi</taxon>
        <taxon>Dikarya</taxon>
        <taxon>Ascomycota</taxon>
        <taxon>Saccharomycotina</taxon>
        <taxon>Lipomycetes</taxon>
        <taxon>Lipomycetales</taxon>
        <taxon>Lipomycetaceae</taxon>
        <taxon>Lipomyces</taxon>
    </lineage>
</organism>
<evidence type="ECO:0000256" key="1">
    <source>
        <dbReference type="ARBA" id="ARBA00006484"/>
    </source>
</evidence>
<dbReference type="EMBL" id="JARPMG010000003">
    <property type="protein sequence ID" value="KAJ8101704.1"/>
    <property type="molecule type" value="Genomic_DNA"/>
</dbReference>
<comment type="caution">
    <text evidence="3">The sequence shown here is derived from an EMBL/GenBank/DDBJ whole genome shotgun (WGS) entry which is preliminary data.</text>
</comment>
<dbReference type="PRINTS" id="PR00081">
    <property type="entry name" value="GDHRDH"/>
</dbReference>
<dbReference type="AlphaFoldDB" id="A0AAD7QUJ5"/>
<dbReference type="InterPro" id="IPR036291">
    <property type="entry name" value="NAD(P)-bd_dom_sf"/>
</dbReference>
<keyword evidence="2" id="KW-0560">Oxidoreductase</keyword>
<accession>A0AAD7QUJ5</accession>
<dbReference type="InterPro" id="IPR002347">
    <property type="entry name" value="SDR_fam"/>
</dbReference>
<dbReference type="GO" id="GO:0050664">
    <property type="term" value="F:oxidoreductase activity, acting on NAD(P)H, oxygen as acceptor"/>
    <property type="evidence" value="ECO:0007669"/>
    <property type="project" value="TreeGrafter"/>
</dbReference>
<dbReference type="Proteomes" id="UP001217417">
    <property type="component" value="Unassembled WGS sequence"/>
</dbReference>
<keyword evidence="4" id="KW-1185">Reference proteome</keyword>
<dbReference type="GeneID" id="80882091"/>
<name>A0AAD7QUJ5_9ASCO</name>
<evidence type="ECO:0000256" key="2">
    <source>
        <dbReference type="ARBA" id="ARBA00023002"/>
    </source>
</evidence>
<dbReference type="PANTHER" id="PTHR43008">
    <property type="entry name" value="BENZIL REDUCTASE"/>
    <property type="match status" value="1"/>
</dbReference>
<dbReference type="GO" id="GO:0016616">
    <property type="term" value="F:oxidoreductase activity, acting on the CH-OH group of donors, NAD or NADP as acceptor"/>
    <property type="evidence" value="ECO:0007669"/>
    <property type="project" value="UniProtKB-ARBA"/>
</dbReference>
<dbReference type="SUPFAM" id="SSF51735">
    <property type="entry name" value="NAD(P)-binding Rossmann-fold domains"/>
    <property type="match status" value="1"/>
</dbReference>
<protein>
    <recommendedName>
        <fullName evidence="5">SDR family NAD(P)-dependent oxidoreductase</fullName>
    </recommendedName>
</protein>
<evidence type="ECO:0000313" key="4">
    <source>
        <dbReference type="Proteomes" id="UP001217417"/>
    </source>
</evidence>
<evidence type="ECO:0008006" key="5">
    <source>
        <dbReference type="Google" id="ProtNLM"/>
    </source>
</evidence>